<evidence type="ECO:0000256" key="1">
    <source>
        <dbReference type="SAM" id="MobiDB-lite"/>
    </source>
</evidence>
<keyword evidence="3" id="KW-1185">Reference proteome</keyword>
<evidence type="ECO:0000313" key="3">
    <source>
        <dbReference type="Proteomes" id="UP000270094"/>
    </source>
</evidence>
<feature type="compositionally biased region" description="Polar residues" evidence="1">
    <location>
        <begin position="67"/>
        <end position="78"/>
    </location>
</feature>
<dbReference type="EMBL" id="UYYB01001045">
    <property type="protein sequence ID" value="VDM65610.1"/>
    <property type="molecule type" value="Genomic_DNA"/>
</dbReference>
<protein>
    <submittedName>
        <fullName evidence="2">Uncharacterized protein</fullName>
    </submittedName>
</protein>
<name>A0A3P7HZJ1_STRVU</name>
<gene>
    <name evidence="2" type="ORF">SVUK_LOCUS608</name>
</gene>
<dbReference type="AlphaFoldDB" id="A0A3P7HZJ1"/>
<feature type="compositionally biased region" description="Polar residues" evidence="1">
    <location>
        <begin position="47"/>
        <end position="57"/>
    </location>
</feature>
<dbReference type="Proteomes" id="UP000270094">
    <property type="component" value="Unassembled WGS sequence"/>
</dbReference>
<accession>A0A3P7HZJ1</accession>
<evidence type="ECO:0000313" key="2">
    <source>
        <dbReference type="EMBL" id="VDM65610.1"/>
    </source>
</evidence>
<feature type="region of interest" description="Disordered" evidence="1">
    <location>
        <begin position="45"/>
        <end position="84"/>
    </location>
</feature>
<sequence length="146" mass="15799">MRDGTLLRDTIRALDEPSTCGSVCDSDSVIAISEDGGLDLVCEEESSNSATLSSNRANPDEPELSIPTRSRSQSPNRSVSRKPKRDIFLIRSRTSGRAGNHILQEGCFVCGGNAGDLLHCGKKYTPGAFCSTTFHKECIEVAFFLL</sequence>
<proteinExistence type="predicted"/>
<organism evidence="2 3">
    <name type="scientific">Strongylus vulgaris</name>
    <name type="common">Blood worm</name>
    <dbReference type="NCBI Taxonomy" id="40348"/>
    <lineage>
        <taxon>Eukaryota</taxon>
        <taxon>Metazoa</taxon>
        <taxon>Ecdysozoa</taxon>
        <taxon>Nematoda</taxon>
        <taxon>Chromadorea</taxon>
        <taxon>Rhabditida</taxon>
        <taxon>Rhabditina</taxon>
        <taxon>Rhabditomorpha</taxon>
        <taxon>Strongyloidea</taxon>
        <taxon>Strongylidae</taxon>
        <taxon>Strongylus</taxon>
    </lineage>
</organism>
<reference evidence="2 3" key="1">
    <citation type="submission" date="2018-11" db="EMBL/GenBank/DDBJ databases">
        <authorList>
            <consortium name="Pathogen Informatics"/>
        </authorList>
    </citation>
    <scope>NUCLEOTIDE SEQUENCE [LARGE SCALE GENOMIC DNA]</scope>
</reference>